<dbReference type="InterPro" id="IPR001863">
    <property type="entry name" value="Glypican"/>
</dbReference>
<evidence type="ECO:0000256" key="7">
    <source>
        <dbReference type="ARBA" id="ARBA00023136"/>
    </source>
</evidence>
<dbReference type="GO" id="GO:0005576">
    <property type="term" value="C:extracellular region"/>
    <property type="evidence" value="ECO:0007669"/>
    <property type="project" value="TreeGrafter"/>
</dbReference>
<dbReference type="GO" id="GO:0016477">
    <property type="term" value="P:cell migration"/>
    <property type="evidence" value="ECO:0007669"/>
    <property type="project" value="TreeGrafter"/>
</dbReference>
<evidence type="ECO:0000256" key="3">
    <source>
        <dbReference type="ARBA" id="ARBA00022475"/>
    </source>
</evidence>
<keyword evidence="6 12" id="KW-0654">Proteoglycan</keyword>
<keyword evidence="10 12" id="KW-0449">Lipoprotein</keyword>
<dbReference type="GO" id="GO:1905475">
    <property type="term" value="P:regulation of protein localization to membrane"/>
    <property type="evidence" value="ECO:0007669"/>
    <property type="project" value="TreeGrafter"/>
</dbReference>
<evidence type="ECO:0000256" key="8">
    <source>
        <dbReference type="ARBA" id="ARBA00023180"/>
    </source>
</evidence>
<reference evidence="14 15" key="1">
    <citation type="journal article" date="2019" name="Commun. Biol.">
        <title>The bagworm genome reveals a unique fibroin gene that provides high tensile strength.</title>
        <authorList>
            <person name="Kono N."/>
            <person name="Nakamura H."/>
            <person name="Ohtoshi R."/>
            <person name="Tomita M."/>
            <person name="Numata K."/>
            <person name="Arakawa K."/>
        </authorList>
    </citation>
    <scope>NUCLEOTIDE SEQUENCE [LARGE SCALE GENOMIC DNA]</scope>
</reference>
<keyword evidence="5" id="KW-0732">Signal</keyword>
<feature type="compositionally biased region" description="Basic residues" evidence="13">
    <location>
        <begin position="14"/>
        <end position="26"/>
    </location>
</feature>
<dbReference type="AlphaFoldDB" id="A0A4C1VNZ9"/>
<dbReference type="GO" id="GO:0090263">
    <property type="term" value="P:positive regulation of canonical Wnt signaling pathway"/>
    <property type="evidence" value="ECO:0007669"/>
    <property type="project" value="TreeGrafter"/>
</dbReference>
<keyword evidence="3" id="KW-1003">Cell membrane</keyword>
<keyword evidence="4 12" id="KW-0336">GPI-anchor</keyword>
<comment type="subcellular location">
    <subcellularLocation>
        <location evidence="1 12">Cell membrane</location>
        <topology evidence="1 12">Lipid-anchor</topology>
        <topology evidence="1 12">GPI-anchor</topology>
    </subcellularLocation>
</comment>
<evidence type="ECO:0000256" key="11">
    <source>
        <dbReference type="RuleBase" id="RU003518"/>
    </source>
</evidence>
<comment type="function">
    <text evidence="12">Cell surface proteoglycan.</text>
</comment>
<dbReference type="STRING" id="151549.A0A4C1VNZ9"/>
<comment type="caution">
    <text evidence="14">The sequence shown here is derived from an EMBL/GenBank/DDBJ whole genome shotgun (WGS) entry which is preliminary data.</text>
</comment>
<dbReference type="Proteomes" id="UP000299102">
    <property type="component" value="Unassembled WGS sequence"/>
</dbReference>
<dbReference type="EMBL" id="BGZK01000368">
    <property type="protein sequence ID" value="GBP39594.1"/>
    <property type="molecule type" value="Genomic_DNA"/>
</dbReference>
<evidence type="ECO:0000313" key="15">
    <source>
        <dbReference type="Proteomes" id="UP000299102"/>
    </source>
</evidence>
<evidence type="ECO:0000256" key="13">
    <source>
        <dbReference type="SAM" id="MobiDB-lite"/>
    </source>
</evidence>
<proteinExistence type="inferred from homology"/>
<dbReference type="Pfam" id="PF01153">
    <property type="entry name" value="Glypican"/>
    <property type="match status" value="1"/>
</dbReference>
<evidence type="ECO:0000313" key="14">
    <source>
        <dbReference type="EMBL" id="GBP39594.1"/>
    </source>
</evidence>
<evidence type="ECO:0000256" key="5">
    <source>
        <dbReference type="ARBA" id="ARBA00022729"/>
    </source>
</evidence>
<keyword evidence="8" id="KW-0325">Glycoprotein</keyword>
<dbReference type="OrthoDB" id="6380619at2759"/>
<accession>A0A4C1VNZ9</accession>
<organism evidence="14 15">
    <name type="scientific">Eumeta variegata</name>
    <name type="common">Bagworm moth</name>
    <name type="synonym">Eumeta japonica</name>
    <dbReference type="NCBI Taxonomy" id="151549"/>
    <lineage>
        <taxon>Eukaryota</taxon>
        <taxon>Metazoa</taxon>
        <taxon>Ecdysozoa</taxon>
        <taxon>Arthropoda</taxon>
        <taxon>Hexapoda</taxon>
        <taxon>Insecta</taxon>
        <taxon>Pterygota</taxon>
        <taxon>Neoptera</taxon>
        <taxon>Endopterygota</taxon>
        <taxon>Lepidoptera</taxon>
        <taxon>Glossata</taxon>
        <taxon>Ditrysia</taxon>
        <taxon>Tineoidea</taxon>
        <taxon>Psychidae</taxon>
        <taxon>Oiketicinae</taxon>
        <taxon>Eumeta</taxon>
    </lineage>
</organism>
<protein>
    <submittedName>
        <fullName evidence="14">Division abnormally delayed protein</fullName>
    </submittedName>
</protein>
<dbReference type="PANTHER" id="PTHR10822">
    <property type="entry name" value="GLYPICAN"/>
    <property type="match status" value="1"/>
</dbReference>
<keyword evidence="7 12" id="KW-0472">Membrane</keyword>
<evidence type="ECO:0000256" key="1">
    <source>
        <dbReference type="ARBA" id="ARBA00004609"/>
    </source>
</evidence>
<evidence type="ECO:0000256" key="4">
    <source>
        <dbReference type="ARBA" id="ARBA00022622"/>
    </source>
</evidence>
<evidence type="ECO:0000256" key="6">
    <source>
        <dbReference type="ARBA" id="ARBA00022974"/>
    </source>
</evidence>
<evidence type="ECO:0000256" key="9">
    <source>
        <dbReference type="ARBA" id="ARBA00023207"/>
    </source>
</evidence>
<dbReference type="GO" id="GO:0009986">
    <property type="term" value="C:cell surface"/>
    <property type="evidence" value="ECO:0007669"/>
    <property type="project" value="TreeGrafter"/>
</dbReference>
<comment type="similarity">
    <text evidence="2 11">Belongs to the glypican family.</text>
</comment>
<keyword evidence="9 12" id="KW-0357">Heparan sulfate</keyword>
<sequence length="652" mass="70649">MKAKPAPPAPPAARRYRRAAPHRHNREGRDLPFGVQLLRTAHGTEVPARLAGGRSRARAPAKRATPSNVNVSASRRHGRLLSYFGSQGSPSPTRTTLSLDEYSPRFGNATHGRGFAARALDAGKSPSVPASALDSQSRRGNDSGFRLAGAHVVTQLTLYMKTIRGSGMQRKKCDVWRSRCYIIRFELNNGAGFIKNKVTSIRDGLDVNPESHRLGCSSRRPSVRSICLENNEALFQWLIFERAPPAGGKRRAGGFSVSRCVGAAAGARDARASRECAPECVDGMRWSVVFAALWAGAAACGVAERHLAVYNVTGQPDDDFTDTLCGGQCCGRRREGALRAAVGARLARRAAAAARPLADLLLSTRASLQEHLTALSQQSQNKTALIFAQVYKGQATRTHGPLEALYEDIRVVLLIGTGGGDEIGAPSPRDLSAAVRRFFREVFSVAYHDVLKLENKQFTPEYDVCLRDAYDAVQPFGQVPQQLGTTLSKSMEAARALLQALALGAAALASAEQLIGKHDVCATALTRVAVCARCRGLDARPCRNYCLNVVRGCIGASVSELDAPWAAYVEGVEKAARGEVDAALRTLDARITEAIMHALENHSTMEKKRFPTKLYRVFAQPARSGAIIEHPLSLLYGVWKARARRPCVPRRE</sequence>
<evidence type="ECO:0000256" key="12">
    <source>
        <dbReference type="RuleBase" id="RU003519"/>
    </source>
</evidence>
<keyword evidence="15" id="KW-1185">Reference proteome</keyword>
<dbReference type="PANTHER" id="PTHR10822:SF29">
    <property type="entry name" value="DIVISION ABNORMALLY DELAYED PROTEIN"/>
    <property type="match status" value="1"/>
</dbReference>
<dbReference type="GO" id="GO:0005886">
    <property type="term" value="C:plasma membrane"/>
    <property type="evidence" value="ECO:0007669"/>
    <property type="project" value="UniProtKB-SubCell"/>
</dbReference>
<feature type="region of interest" description="Disordered" evidence="13">
    <location>
        <begin position="45"/>
        <end position="72"/>
    </location>
</feature>
<evidence type="ECO:0000256" key="2">
    <source>
        <dbReference type="ARBA" id="ARBA00010260"/>
    </source>
</evidence>
<name>A0A4C1VNZ9_EUMVA</name>
<evidence type="ECO:0000256" key="10">
    <source>
        <dbReference type="ARBA" id="ARBA00023288"/>
    </source>
</evidence>
<feature type="compositionally biased region" description="Pro residues" evidence="13">
    <location>
        <begin position="1"/>
        <end position="11"/>
    </location>
</feature>
<feature type="region of interest" description="Disordered" evidence="13">
    <location>
        <begin position="1"/>
        <end position="29"/>
    </location>
</feature>
<dbReference type="GO" id="GO:0098552">
    <property type="term" value="C:side of membrane"/>
    <property type="evidence" value="ECO:0007669"/>
    <property type="project" value="UniProtKB-KW"/>
</dbReference>
<gene>
    <name evidence="14" type="primary">dally</name>
    <name evidence="14" type="ORF">EVAR_26676_1</name>
</gene>